<dbReference type="CDD" id="cd13128">
    <property type="entry name" value="MATE_Wzx_like"/>
    <property type="match status" value="1"/>
</dbReference>
<proteinExistence type="predicted"/>
<feature type="transmembrane region" description="Helical" evidence="6">
    <location>
        <begin position="378"/>
        <end position="396"/>
    </location>
</feature>
<dbReference type="Proteomes" id="UP000435357">
    <property type="component" value="Unassembled WGS sequence"/>
</dbReference>
<evidence type="ECO:0000256" key="6">
    <source>
        <dbReference type="SAM" id="Phobius"/>
    </source>
</evidence>
<dbReference type="AlphaFoldDB" id="A0A6N6M9N1"/>
<dbReference type="RefSeq" id="WP_151166540.1">
    <property type="nucleotide sequence ID" value="NZ_WACR01000002.1"/>
</dbReference>
<keyword evidence="3 6" id="KW-0812">Transmembrane</keyword>
<comment type="caution">
    <text evidence="7">The sequence shown here is derived from an EMBL/GenBank/DDBJ whole genome shotgun (WGS) entry which is preliminary data.</text>
</comment>
<feature type="transmembrane region" description="Helical" evidence="6">
    <location>
        <begin position="346"/>
        <end position="366"/>
    </location>
</feature>
<dbReference type="InterPro" id="IPR050833">
    <property type="entry name" value="Poly_Biosynth_Transport"/>
</dbReference>
<dbReference type="OrthoDB" id="824226at2"/>
<feature type="transmembrane region" description="Helical" evidence="6">
    <location>
        <begin position="21"/>
        <end position="44"/>
    </location>
</feature>
<evidence type="ECO:0000313" key="7">
    <source>
        <dbReference type="EMBL" id="KAB1065715.1"/>
    </source>
</evidence>
<feature type="transmembrane region" description="Helical" evidence="6">
    <location>
        <begin position="97"/>
        <end position="119"/>
    </location>
</feature>
<feature type="transmembrane region" description="Helical" evidence="6">
    <location>
        <begin position="306"/>
        <end position="326"/>
    </location>
</feature>
<accession>A0A6N6M9N1</accession>
<evidence type="ECO:0000313" key="8">
    <source>
        <dbReference type="Proteomes" id="UP000435357"/>
    </source>
</evidence>
<keyword evidence="5 6" id="KW-0472">Membrane</keyword>
<keyword evidence="8" id="KW-1185">Reference proteome</keyword>
<evidence type="ECO:0000256" key="4">
    <source>
        <dbReference type="ARBA" id="ARBA00022989"/>
    </source>
</evidence>
<dbReference type="EMBL" id="WACR01000002">
    <property type="protein sequence ID" value="KAB1065715.1"/>
    <property type="molecule type" value="Genomic_DNA"/>
</dbReference>
<dbReference type="PANTHER" id="PTHR30250:SF11">
    <property type="entry name" value="O-ANTIGEN TRANSPORTER-RELATED"/>
    <property type="match status" value="1"/>
</dbReference>
<evidence type="ECO:0000256" key="5">
    <source>
        <dbReference type="ARBA" id="ARBA00023136"/>
    </source>
</evidence>
<feature type="transmembrane region" description="Helical" evidence="6">
    <location>
        <begin position="233"/>
        <end position="258"/>
    </location>
</feature>
<protein>
    <submittedName>
        <fullName evidence="7">Flippase</fullName>
    </submittedName>
</protein>
<comment type="subcellular location">
    <subcellularLocation>
        <location evidence="1">Cell membrane</location>
        <topology evidence="1">Multi-pass membrane protein</topology>
    </subcellularLocation>
</comment>
<dbReference type="PANTHER" id="PTHR30250">
    <property type="entry name" value="PST FAMILY PREDICTED COLANIC ACID TRANSPORTER"/>
    <property type="match status" value="1"/>
</dbReference>
<feature type="transmembrane region" description="Helical" evidence="6">
    <location>
        <begin position="264"/>
        <end position="286"/>
    </location>
</feature>
<organism evidence="7 8">
    <name type="scientific">Salibacter halophilus</name>
    <dbReference type="NCBI Taxonomy" id="1803916"/>
    <lineage>
        <taxon>Bacteria</taxon>
        <taxon>Pseudomonadati</taxon>
        <taxon>Bacteroidota</taxon>
        <taxon>Flavobacteriia</taxon>
        <taxon>Flavobacteriales</taxon>
        <taxon>Salibacteraceae</taxon>
        <taxon>Salibacter</taxon>
    </lineage>
</organism>
<gene>
    <name evidence="7" type="ORF">F3059_03395</name>
</gene>
<dbReference type="Pfam" id="PF01554">
    <property type="entry name" value="MatE"/>
    <property type="match status" value="1"/>
</dbReference>
<feature type="transmembrane region" description="Helical" evidence="6">
    <location>
        <begin position="402"/>
        <end position="422"/>
    </location>
</feature>
<evidence type="ECO:0000256" key="1">
    <source>
        <dbReference type="ARBA" id="ARBA00004651"/>
    </source>
</evidence>
<feature type="transmembrane region" description="Helical" evidence="6">
    <location>
        <begin position="50"/>
        <end position="76"/>
    </location>
</feature>
<feature type="transmembrane region" description="Helical" evidence="6">
    <location>
        <begin position="167"/>
        <end position="186"/>
    </location>
</feature>
<feature type="transmembrane region" description="Helical" evidence="6">
    <location>
        <begin position="131"/>
        <end position="147"/>
    </location>
</feature>
<reference evidence="7 8" key="1">
    <citation type="submission" date="2019-09" db="EMBL/GenBank/DDBJ databases">
        <title>Genomes of Cryomorphaceae.</title>
        <authorList>
            <person name="Bowman J.P."/>
        </authorList>
    </citation>
    <scope>NUCLEOTIDE SEQUENCE [LARGE SCALE GENOMIC DNA]</scope>
    <source>
        <strain evidence="7 8">KCTC 52047</strain>
    </source>
</reference>
<evidence type="ECO:0000256" key="3">
    <source>
        <dbReference type="ARBA" id="ARBA00022692"/>
    </source>
</evidence>
<evidence type="ECO:0000256" key="2">
    <source>
        <dbReference type="ARBA" id="ARBA00022475"/>
    </source>
</evidence>
<sequence length="444" mass="49144">MSTNDKSTVQKTGILSKSFSTLVVRLIGMGLTYLFNIAVAQIYGPEVFGLFAIGQMVLMVGAAIAKGGLDISFLQISSSKPIQDQQGKLKSDYKKTAFSIFVWGILLTSIGWFVLPYIAEKVFEKPNSLPYLRIAILGIIPLALTRLNGEALRSQGKVEQYVSLDRIFPSGLTILMVVTIGLMYPYPTVMFWLYNIALVFTCIYSFAIWYRQSQLGKFRSEHRYSYTDLIKRGFPMLISGMLFLIMGWTDQFVLAIYVSEESIGHYHIALKIANLTTLALFSVNAITAPKMAHAYEMKEMKNLQSIVTNSANLVFIALIPVTIVIISFSDFFLGLFGESFTLAKSALIILICGQLVNSLSGSVMYLLQMTGNQVYSQYVLIVTAILNLVLNIILVPEYGMEGAAISTAISTAVWNIISAIVVKKKLNIIAIASPLSIRKSLKEL</sequence>
<feature type="transmembrane region" description="Helical" evidence="6">
    <location>
        <begin position="192"/>
        <end position="212"/>
    </location>
</feature>
<dbReference type="InterPro" id="IPR002528">
    <property type="entry name" value="MATE_fam"/>
</dbReference>
<name>A0A6N6M9N1_9FLAO</name>
<keyword evidence="4 6" id="KW-1133">Transmembrane helix</keyword>
<keyword evidence="2" id="KW-1003">Cell membrane</keyword>
<dbReference type="GO" id="GO:0005886">
    <property type="term" value="C:plasma membrane"/>
    <property type="evidence" value="ECO:0007669"/>
    <property type="project" value="UniProtKB-SubCell"/>
</dbReference>